<dbReference type="Proteomes" id="UP000075920">
    <property type="component" value="Unassembled WGS sequence"/>
</dbReference>
<sequence length="100" mass="10716">MHRGTVWRCPPIRTHASVFAVPLNICTAVVYDRPCWIVAKESRSRALTSIFKLDSKESVASLTSTSACPFASMLVLSVLAGSVLPLLSISRPLASSSLPS</sequence>
<evidence type="ECO:0000313" key="1">
    <source>
        <dbReference type="EnsemblMetazoa" id="AMIN014319-PA"/>
    </source>
</evidence>
<reference evidence="1" key="2">
    <citation type="submission" date="2020-05" db="UniProtKB">
        <authorList>
            <consortium name="EnsemblMetazoa"/>
        </authorList>
    </citation>
    <scope>IDENTIFICATION</scope>
    <source>
        <strain evidence="1">MINIMUS1</strain>
    </source>
</reference>
<reference evidence="2" key="1">
    <citation type="submission" date="2013-03" db="EMBL/GenBank/DDBJ databases">
        <title>The Genome Sequence of Anopheles minimus MINIMUS1.</title>
        <authorList>
            <consortium name="The Broad Institute Genomics Platform"/>
            <person name="Neafsey D.E."/>
            <person name="Walton C."/>
            <person name="Walker B."/>
            <person name="Young S.K."/>
            <person name="Zeng Q."/>
            <person name="Gargeya S."/>
            <person name="Fitzgerald M."/>
            <person name="Haas B."/>
            <person name="Abouelleil A."/>
            <person name="Allen A.W."/>
            <person name="Alvarado L."/>
            <person name="Arachchi H.M."/>
            <person name="Berlin A.M."/>
            <person name="Chapman S.B."/>
            <person name="Gainer-Dewar J."/>
            <person name="Goldberg J."/>
            <person name="Griggs A."/>
            <person name="Gujja S."/>
            <person name="Hansen M."/>
            <person name="Howarth C."/>
            <person name="Imamovic A."/>
            <person name="Ireland A."/>
            <person name="Larimer J."/>
            <person name="McCowan C."/>
            <person name="Murphy C."/>
            <person name="Pearson M."/>
            <person name="Poon T.W."/>
            <person name="Priest M."/>
            <person name="Roberts A."/>
            <person name="Saif S."/>
            <person name="Shea T."/>
            <person name="Sisk P."/>
            <person name="Sykes S."/>
            <person name="Wortman J."/>
            <person name="Nusbaum C."/>
            <person name="Birren B."/>
        </authorList>
    </citation>
    <scope>NUCLEOTIDE SEQUENCE [LARGE SCALE GENOMIC DNA]</scope>
    <source>
        <strain evidence="2">MINIMUS1</strain>
    </source>
</reference>
<organism evidence="1 2">
    <name type="scientific">Anopheles minimus</name>
    <dbReference type="NCBI Taxonomy" id="112268"/>
    <lineage>
        <taxon>Eukaryota</taxon>
        <taxon>Metazoa</taxon>
        <taxon>Ecdysozoa</taxon>
        <taxon>Arthropoda</taxon>
        <taxon>Hexapoda</taxon>
        <taxon>Insecta</taxon>
        <taxon>Pterygota</taxon>
        <taxon>Neoptera</taxon>
        <taxon>Endopterygota</taxon>
        <taxon>Diptera</taxon>
        <taxon>Nematocera</taxon>
        <taxon>Culicoidea</taxon>
        <taxon>Culicidae</taxon>
        <taxon>Anophelinae</taxon>
        <taxon>Anopheles</taxon>
    </lineage>
</organism>
<protein>
    <submittedName>
        <fullName evidence="1">Uncharacterized protein</fullName>
    </submittedName>
</protein>
<keyword evidence="2" id="KW-1185">Reference proteome</keyword>
<dbReference type="VEuPathDB" id="VectorBase:AMIN014319"/>
<evidence type="ECO:0000313" key="2">
    <source>
        <dbReference type="Proteomes" id="UP000075920"/>
    </source>
</evidence>
<dbReference type="AlphaFoldDB" id="A0A182WNN7"/>
<proteinExistence type="predicted"/>
<accession>A0A182WNN7</accession>
<name>A0A182WNN7_9DIPT</name>
<dbReference type="EnsemblMetazoa" id="AMIN014319-RA">
    <property type="protein sequence ID" value="AMIN014319-PA"/>
    <property type="gene ID" value="AMIN014319"/>
</dbReference>